<evidence type="ECO:0000313" key="1">
    <source>
        <dbReference type="EMBL" id="SVD55307.1"/>
    </source>
</evidence>
<protein>
    <submittedName>
        <fullName evidence="1">Uncharacterized protein</fullName>
    </submittedName>
</protein>
<sequence length="68" mass="7886">MIGKGFELAFGAFSRFLEFNFILFFENGGDWFRRDMKHVGPHAEDVSPLLNHLANQYMPITAIWLPLN</sequence>
<dbReference type="AlphaFoldDB" id="A0A382W906"/>
<proteinExistence type="predicted"/>
<dbReference type="EMBL" id="UINC01158007">
    <property type="protein sequence ID" value="SVD55307.1"/>
    <property type="molecule type" value="Genomic_DNA"/>
</dbReference>
<reference evidence="1" key="1">
    <citation type="submission" date="2018-05" db="EMBL/GenBank/DDBJ databases">
        <authorList>
            <person name="Lanie J.A."/>
            <person name="Ng W.-L."/>
            <person name="Kazmierczak K.M."/>
            <person name="Andrzejewski T.M."/>
            <person name="Davidsen T.M."/>
            <person name="Wayne K.J."/>
            <person name="Tettelin H."/>
            <person name="Glass J.I."/>
            <person name="Rusch D."/>
            <person name="Podicherti R."/>
            <person name="Tsui H.-C.T."/>
            <person name="Winkler M.E."/>
        </authorList>
    </citation>
    <scope>NUCLEOTIDE SEQUENCE</scope>
</reference>
<accession>A0A382W906</accession>
<gene>
    <name evidence="1" type="ORF">METZ01_LOCUS408161</name>
</gene>
<name>A0A382W906_9ZZZZ</name>
<organism evidence="1">
    <name type="scientific">marine metagenome</name>
    <dbReference type="NCBI Taxonomy" id="408172"/>
    <lineage>
        <taxon>unclassified sequences</taxon>
        <taxon>metagenomes</taxon>
        <taxon>ecological metagenomes</taxon>
    </lineage>
</organism>